<dbReference type="InterPro" id="IPR047042">
    <property type="entry name" value="BipA_II"/>
</dbReference>
<dbReference type="InterPro" id="IPR000795">
    <property type="entry name" value="T_Tr_GTP-bd_dom"/>
</dbReference>
<dbReference type="InterPro" id="IPR027417">
    <property type="entry name" value="P-loop_NTPase"/>
</dbReference>
<dbReference type="RefSeq" id="XP_014151258.1">
    <property type="nucleotide sequence ID" value="XM_014295783.1"/>
</dbReference>
<dbReference type="CDD" id="cd01891">
    <property type="entry name" value="TypA_BipA"/>
    <property type="match status" value="1"/>
</dbReference>
<dbReference type="STRING" id="667725.A0A0L0FLJ6"/>
<feature type="domain" description="Tr-type G" evidence="1">
    <location>
        <begin position="54"/>
        <end position="250"/>
    </location>
</feature>
<dbReference type="SUPFAM" id="SSF54980">
    <property type="entry name" value="EF-G C-terminal domain-like"/>
    <property type="match status" value="2"/>
</dbReference>
<gene>
    <name evidence="2" type="ORF">SARC_10183</name>
</gene>
<dbReference type="FunFam" id="3.30.70.240:FF:000002">
    <property type="entry name" value="GTP-binding protein TypA"/>
    <property type="match status" value="1"/>
</dbReference>
<dbReference type="eggNOG" id="KOG0462">
    <property type="taxonomic scope" value="Eukaryota"/>
</dbReference>
<keyword evidence="3" id="KW-1185">Reference proteome</keyword>
<dbReference type="GO" id="GO:1990904">
    <property type="term" value="C:ribonucleoprotein complex"/>
    <property type="evidence" value="ECO:0007669"/>
    <property type="project" value="TreeGrafter"/>
</dbReference>
<dbReference type="InterPro" id="IPR042116">
    <property type="entry name" value="TypA/BipA_C"/>
</dbReference>
<dbReference type="Gene3D" id="2.40.30.10">
    <property type="entry name" value="Translation factors"/>
    <property type="match status" value="1"/>
</dbReference>
<accession>A0A0L0FLJ6</accession>
<dbReference type="GO" id="GO:0003924">
    <property type="term" value="F:GTPase activity"/>
    <property type="evidence" value="ECO:0007669"/>
    <property type="project" value="InterPro"/>
</dbReference>
<dbReference type="FunFam" id="3.30.70.870:FF:000003">
    <property type="entry name" value="GTP-binding protein TypA"/>
    <property type="match status" value="1"/>
</dbReference>
<proteinExistence type="predicted"/>
<dbReference type="InterPro" id="IPR035651">
    <property type="entry name" value="BipA_V"/>
</dbReference>
<dbReference type="CDD" id="cd03691">
    <property type="entry name" value="BipA_TypA_II"/>
    <property type="match status" value="1"/>
</dbReference>
<dbReference type="InterPro" id="IPR005225">
    <property type="entry name" value="Small_GTP-bd"/>
</dbReference>
<dbReference type="InterPro" id="IPR035647">
    <property type="entry name" value="EFG_III/V"/>
</dbReference>
<dbReference type="Gene3D" id="3.30.70.870">
    <property type="entry name" value="Elongation Factor G (Translational Gtpase), domain 3"/>
    <property type="match status" value="1"/>
</dbReference>
<dbReference type="SMART" id="SM00838">
    <property type="entry name" value="EFG_C"/>
    <property type="match status" value="1"/>
</dbReference>
<sequence length="671" mass="73239">MNNMAFKGLSFLGAALKQNSKQLTGLLSSVRSTFRTGRISYATAAQADVTHHAKHIRNVAVIAHVDHGKTTLVDQLLGQCGTDVSEDRVMDSINLERERGITIMSKNTSVIWNDNLFNIVDTPGHQDFGGEVERVLSMVDGVLLVVDATEGPMAQTKFVLSKALQNNLRPLVVINKVDRDSARMNGEVEDELFELFLNLNASDEQMEFPILYASGKEGWCVNSPDDIANGKEKGMLPLYESIAGQVPPPSVDEDGPFSMLVTTLEHDNYVGRVMTGKVYSGTAKIGDRVKVLCRGGETPTVATHGSGKTGRDLVVDGKVTKVFRRRGLARIEIDEAIAGDIISIAGVTANVTDTIGAHAITTPIPSIAIDPPTIAMTFGVNDSPLGGKEGKELTSSKIKERLTKECENNVTLTLKSATEADKFEVHGRGELQLGILIEQMRREGFELGVSPPRILTRKNLDTNDVEEPWEEVTIDVPPQYSGSIINNMQERMGEMTSMKQDDHSARIVFEIPSKGLMGYRGQLKSQTSGSAVVNSIFKEYRTEKAIPSSEGEKGKLICTVDGQATSYALRDIEPRGELFIKPGDEVYKGMLIGECSKALDLEVNPTKGKKLTNMRASGNDEAIRLTPPRVMSLEDVIAYLAGDTKHSIEVTPTKVRLRRRDLSGATVRRGK</sequence>
<dbReference type="PROSITE" id="PS51722">
    <property type="entry name" value="G_TR_2"/>
    <property type="match status" value="1"/>
</dbReference>
<dbReference type="InterPro" id="IPR031157">
    <property type="entry name" value="G_TR_CS"/>
</dbReference>
<evidence type="ECO:0000313" key="2">
    <source>
        <dbReference type="EMBL" id="KNC77356.1"/>
    </source>
</evidence>
<dbReference type="AlphaFoldDB" id="A0A0L0FLJ6"/>
<dbReference type="InterPro" id="IPR000640">
    <property type="entry name" value="EFG_V-like"/>
</dbReference>
<dbReference type="SUPFAM" id="SSF52540">
    <property type="entry name" value="P-loop containing nucleoside triphosphate hydrolases"/>
    <property type="match status" value="1"/>
</dbReference>
<dbReference type="Gene3D" id="3.40.50.300">
    <property type="entry name" value="P-loop containing nucleotide triphosphate hydrolases"/>
    <property type="match status" value="1"/>
</dbReference>
<organism evidence="2 3">
    <name type="scientific">Sphaeroforma arctica JP610</name>
    <dbReference type="NCBI Taxonomy" id="667725"/>
    <lineage>
        <taxon>Eukaryota</taxon>
        <taxon>Ichthyosporea</taxon>
        <taxon>Ichthyophonida</taxon>
        <taxon>Sphaeroforma</taxon>
    </lineage>
</organism>
<dbReference type="CDD" id="cd03710">
    <property type="entry name" value="BipA_TypA_C"/>
    <property type="match status" value="1"/>
</dbReference>
<dbReference type="OrthoDB" id="364892at2759"/>
<dbReference type="Proteomes" id="UP000054560">
    <property type="component" value="Unassembled WGS sequence"/>
</dbReference>
<dbReference type="Gene3D" id="2.40.50.250">
    <property type="entry name" value="bipa protein"/>
    <property type="match status" value="1"/>
</dbReference>
<dbReference type="InterPro" id="IPR009000">
    <property type="entry name" value="Transl_B-barrel_sf"/>
</dbReference>
<name>A0A0L0FLJ6_9EUKA</name>
<dbReference type="InterPro" id="IPR048876">
    <property type="entry name" value="BipA_C"/>
</dbReference>
<dbReference type="SUPFAM" id="SSF50447">
    <property type="entry name" value="Translation proteins"/>
    <property type="match status" value="1"/>
</dbReference>
<evidence type="ECO:0000259" key="1">
    <source>
        <dbReference type="PROSITE" id="PS51722"/>
    </source>
</evidence>
<dbReference type="GeneID" id="25910687"/>
<protein>
    <recommendedName>
        <fullName evidence="1">Tr-type G domain-containing protein</fullName>
    </recommendedName>
</protein>
<dbReference type="PRINTS" id="PR00315">
    <property type="entry name" value="ELONGATNFCT"/>
</dbReference>
<dbReference type="Pfam" id="PF21018">
    <property type="entry name" value="BipA_C"/>
    <property type="match status" value="1"/>
</dbReference>
<dbReference type="PROSITE" id="PS00301">
    <property type="entry name" value="G_TR_1"/>
    <property type="match status" value="1"/>
</dbReference>
<dbReference type="FunFam" id="2.40.50.250:FF:000001">
    <property type="entry name" value="GTP-binding protein TypA"/>
    <property type="match status" value="1"/>
</dbReference>
<reference evidence="2 3" key="1">
    <citation type="submission" date="2011-02" db="EMBL/GenBank/DDBJ databases">
        <title>The Genome Sequence of Sphaeroforma arctica JP610.</title>
        <authorList>
            <consortium name="The Broad Institute Genome Sequencing Platform"/>
            <person name="Russ C."/>
            <person name="Cuomo C."/>
            <person name="Young S.K."/>
            <person name="Zeng Q."/>
            <person name="Gargeya S."/>
            <person name="Alvarado L."/>
            <person name="Berlin A."/>
            <person name="Chapman S.B."/>
            <person name="Chen Z."/>
            <person name="Freedman E."/>
            <person name="Gellesch M."/>
            <person name="Goldberg J."/>
            <person name="Griggs A."/>
            <person name="Gujja S."/>
            <person name="Heilman E."/>
            <person name="Heiman D."/>
            <person name="Howarth C."/>
            <person name="Mehta T."/>
            <person name="Neiman D."/>
            <person name="Pearson M."/>
            <person name="Roberts A."/>
            <person name="Saif S."/>
            <person name="Shea T."/>
            <person name="Shenoy N."/>
            <person name="Sisk P."/>
            <person name="Stolte C."/>
            <person name="Sykes S."/>
            <person name="White J."/>
            <person name="Yandava C."/>
            <person name="Burger G."/>
            <person name="Gray M.W."/>
            <person name="Holland P.W.H."/>
            <person name="King N."/>
            <person name="Lang F.B.F."/>
            <person name="Roger A.J."/>
            <person name="Ruiz-Trillo I."/>
            <person name="Haas B."/>
            <person name="Nusbaum C."/>
            <person name="Birren B."/>
        </authorList>
    </citation>
    <scope>NUCLEOTIDE SEQUENCE [LARGE SCALE GENOMIC DNA]</scope>
    <source>
        <strain evidence="2 3">JP610</strain>
    </source>
</reference>
<dbReference type="EMBL" id="KQ242759">
    <property type="protein sequence ID" value="KNC77356.1"/>
    <property type="molecule type" value="Genomic_DNA"/>
</dbReference>
<dbReference type="NCBIfam" id="TIGR00231">
    <property type="entry name" value="small_GTP"/>
    <property type="match status" value="1"/>
</dbReference>
<dbReference type="FunFam" id="3.40.50.300:FF:000055">
    <property type="entry name" value="GTP-binding protein TypA"/>
    <property type="match status" value="1"/>
</dbReference>
<dbReference type="Pfam" id="PF00679">
    <property type="entry name" value="EFG_C"/>
    <property type="match status" value="1"/>
</dbReference>
<dbReference type="InterPro" id="IPR047041">
    <property type="entry name" value="BipA_GTP-bd_dom"/>
</dbReference>
<dbReference type="GO" id="GO:0005829">
    <property type="term" value="C:cytosol"/>
    <property type="evidence" value="ECO:0007669"/>
    <property type="project" value="TreeGrafter"/>
</dbReference>
<dbReference type="PANTHER" id="PTHR42908">
    <property type="entry name" value="TRANSLATION ELONGATION FACTOR-RELATED"/>
    <property type="match status" value="1"/>
</dbReference>
<dbReference type="PANTHER" id="PTHR42908:SF8">
    <property type="entry name" value="TR-TYPE G DOMAIN-CONTAINING PROTEIN"/>
    <property type="match status" value="1"/>
</dbReference>
<dbReference type="GO" id="GO:0005525">
    <property type="term" value="F:GTP binding"/>
    <property type="evidence" value="ECO:0007669"/>
    <property type="project" value="InterPro"/>
</dbReference>
<dbReference type="Pfam" id="PF00009">
    <property type="entry name" value="GTP_EFTU"/>
    <property type="match status" value="1"/>
</dbReference>
<evidence type="ECO:0000313" key="3">
    <source>
        <dbReference type="Proteomes" id="UP000054560"/>
    </source>
</evidence>
<dbReference type="Gene3D" id="3.30.70.240">
    <property type="match status" value="1"/>
</dbReference>